<dbReference type="Proteomes" id="UP000823674">
    <property type="component" value="Chromosome A08"/>
</dbReference>
<feature type="coiled-coil region" evidence="6">
    <location>
        <begin position="414"/>
        <end position="441"/>
    </location>
</feature>
<evidence type="ECO:0000313" key="10">
    <source>
        <dbReference type="Proteomes" id="UP000823674"/>
    </source>
</evidence>
<evidence type="ECO:0000256" key="5">
    <source>
        <dbReference type="ARBA" id="ARBA00023180"/>
    </source>
</evidence>
<gene>
    <name evidence="9" type="primary">A08p042400.1_BraROA</name>
    <name evidence="9" type="ORF">IGI04_032532</name>
</gene>
<feature type="transmembrane region" description="Helical" evidence="8">
    <location>
        <begin position="26"/>
        <end position="50"/>
    </location>
</feature>
<accession>A0ABQ7LWQ0</accession>
<protein>
    <recommendedName>
        <fullName evidence="11">HMA domain-containing protein</fullName>
    </recommendedName>
</protein>
<evidence type="ECO:0000256" key="2">
    <source>
        <dbReference type="ARBA" id="ARBA00022676"/>
    </source>
</evidence>
<dbReference type="PANTHER" id="PTHR31042">
    <property type="entry name" value="CORE-2/I-BRANCHING BETA-1,6-N-ACETYLGLUCOSAMINYLTRANSFERASE FAMILY PROTEIN-RELATED"/>
    <property type="match status" value="1"/>
</dbReference>
<name>A0ABQ7LWQ0_BRACM</name>
<keyword evidence="2" id="KW-0328">Glycosyltransferase</keyword>
<keyword evidence="10" id="KW-1185">Reference proteome</keyword>
<keyword evidence="5" id="KW-0325">Glycoprotein</keyword>
<keyword evidence="8" id="KW-1133">Transmembrane helix</keyword>
<evidence type="ECO:0000256" key="1">
    <source>
        <dbReference type="ARBA" id="ARBA00004606"/>
    </source>
</evidence>
<dbReference type="PANTHER" id="PTHR31042:SF91">
    <property type="entry name" value="CORE-2_I-BRANCHING BETA-1,6-N-ACETYLGLUCOSAMINYLTRANSFERASE FAMILY PROTEIN"/>
    <property type="match status" value="1"/>
</dbReference>
<feature type="compositionally biased region" description="Basic and acidic residues" evidence="7">
    <location>
        <begin position="386"/>
        <end position="404"/>
    </location>
</feature>
<dbReference type="InterPro" id="IPR044174">
    <property type="entry name" value="BC10-like"/>
</dbReference>
<feature type="compositionally biased region" description="Pro residues" evidence="7">
    <location>
        <begin position="743"/>
        <end position="760"/>
    </location>
</feature>
<dbReference type="EMBL" id="JADBGQ010000007">
    <property type="protein sequence ID" value="KAG5390991.1"/>
    <property type="molecule type" value="Genomic_DNA"/>
</dbReference>
<comment type="caution">
    <text evidence="9">The sequence shown here is derived from an EMBL/GenBank/DDBJ whole genome shotgun (WGS) entry which is preliminary data.</text>
</comment>
<evidence type="ECO:0000256" key="4">
    <source>
        <dbReference type="ARBA" id="ARBA00023136"/>
    </source>
</evidence>
<reference evidence="9 10" key="1">
    <citation type="submission" date="2021-03" db="EMBL/GenBank/DDBJ databases">
        <authorList>
            <person name="King G.J."/>
            <person name="Bancroft I."/>
            <person name="Baten A."/>
            <person name="Bloomfield J."/>
            <person name="Borpatragohain P."/>
            <person name="He Z."/>
            <person name="Irish N."/>
            <person name="Irwin J."/>
            <person name="Liu K."/>
            <person name="Mauleon R.P."/>
            <person name="Moore J."/>
            <person name="Morris R."/>
            <person name="Ostergaard L."/>
            <person name="Wang B."/>
            <person name="Wells R."/>
        </authorList>
    </citation>
    <scope>NUCLEOTIDE SEQUENCE [LARGE SCALE GENOMIC DNA]</scope>
    <source>
        <strain evidence="9">R-o-18</strain>
        <tissue evidence="9">Leaf</tissue>
    </source>
</reference>
<feature type="region of interest" description="Disordered" evidence="7">
    <location>
        <begin position="743"/>
        <end position="796"/>
    </location>
</feature>
<keyword evidence="8" id="KW-0812">Transmembrane</keyword>
<comment type="subcellular location">
    <subcellularLocation>
        <location evidence="1">Membrane</location>
        <topology evidence="1">Single-pass type II membrane protein</topology>
    </subcellularLocation>
</comment>
<evidence type="ECO:0000256" key="7">
    <source>
        <dbReference type="SAM" id="MobiDB-lite"/>
    </source>
</evidence>
<keyword evidence="4 8" id="KW-0472">Membrane</keyword>
<dbReference type="Pfam" id="PF02485">
    <property type="entry name" value="Branch"/>
    <property type="match status" value="1"/>
</dbReference>
<feature type="region of interest" description="Disordered" evidence="7">
    <location>
        <begin position="386"/>
        <end position="406"/>
    </location>
</feature>
<evidence type="ECO:0000256" key="3">
    <source>
        <dbReference type="ARBA" id="ARBA00022679"/>
    </source>
</evidence>
<sequence>MKKKNITAIIKELNVRMKKEPITLRYIHILVSVVFFSSAASLLFLLALYFNQQFQTSLFLVKDLSSNPLTSLTPPQSSGNDVADEELMRRAAMASRGVVMNETNPKVAFMFLTRWNLPLSPLWEMFFKGHEGFYSIYVHSSPEFTEEPLESSVFYKKRIPSKAVEWGESSMLDAERRLLSHAILEPCNARLVLLSETCIPLFNFTTVYTYLMRATSSFLGSFDDPRPIGRGRYNPRMFPHLSLSDWRKGNQWFEISRKVAAEIVSDHRYYALFKENCRPPCYMDEHYLPTFVNKICPEMNSNRTVTWVDWSRDGSHPARFVKEDIRVGFLDWIRFGSNCSYEGEVMNVCFLFARKFHVSTLEPLMQIAPYLSSFISAKAMEVKKANRKKTNEHVGRRDLNEPKSRNQYSFSKSIKENEKMVEEMEQQMLQLERKITEKKMYHEKAISTLKYNMRFGRIYNEKWARIEDDQYSFQSDCLKKMELDKIIFANNAYRDKKAVASFSSGKREINVHNLNHRMLHEAKSMDGERSLLKMLNPSKDDDSDQFSINQIEDQMWKLQRWMKWPEYNNNPGTMDREECERKVKELEWEKYQGFVNAPCKASLWNSLPSTKVLRNQIQAMETRDEEKRKIVLVSLLKIESPTSGWVKPLKDLLKTIDGVDFKIDKRSKTVYIYGKTNPEIILEKITKAGQKAEIIWSNHERKKPLDNQRGHPMQQCNNYHQQYYNGPPPPWMYHQPPPYQSYALPPPYPLQLNPPPPLPVPSGSQPKEPAAKSFPPTPPPPKNFTMGDLHPGCGIM</sequence>
<organism evidence="9 10">
    <name type="scientific">Brassica rapa subsp. trilocularis</name>
    <dbReference type="NCBI Taxonomy" id="1813537"/>
    <lineage>
        <taxon>Eukaryota</taxon>
        <taxon>Viridiplantae</taxon>
        <taxon>Streptophyta</taxon>
        <taxon>Embryophyta</taxon>
        <taxon>Tracheophyta</taxon>
        <taxon>Spermatophyta</taxon>
        <taxon>Magnoliopsida</taxon>
        <taxon>eudicotyledons</taxon>
        <taxon>Gunneridae</taxon>
        <taxon>Pentapetalae</taxon>
        <taxon>rosids</taxon>
        <taxon>malvids</taxon>
        <taxon>Brassicales</taxon>
        <taxon>Brassicaceae</taxon>
        <taxon>Brassiceae</taxon>
        <taxon>Brassica</taxon>
    </lineage>
</organism>
<proteinExistence type="predicted"/>
<dbReference type="InterPro" id="IPR003406">
    <property type="entry name" value="Glyco_trans_14"/>
</dbReference>
<keyword evidence="6" id="KW-0175">Coiled coil</keyword>
<feature type="region of interest" description="Disordered" evidence="7">
    <location>
        <begin position="700"/>
        <end position="721"/>
    </location>
</feature>
<evidence type="ECO:0000256" key="6">
    <source>
        <dbReference type="SAM" id="Coils"/>
    </source>
</evidence>
<evidence type="ECO:0008006" key="11">
    <source>
        <dbReference type="Google" id="ProtNLM"/>
    </source>
</evidence>
<evidence type="ECO:0000256" key="8">
    <source>
        <dbReference type="SAM" id="Phobius"/>
    </source>
</evidence>
<evidence type="ECO:0000313" key="9">
    <source>
        <dbReference type="EMBL" id="KAG5390991.1"/>
    </source>
</evidence>
<keyword evidence="3" id="KW-0808">Transferase</keyword>